<evidence type="ECO:0000256" key="7">
    <source>
        <dbReference type="ARBA" id="ARBA00022927"/>
    </source>
</evidence>
<evidence type="ECO:0000256" key="3">
    <source>
        <dbReference type="ARBA" id="ARBA00022448"/>
    </source>
</evidence>
<dbReference type="InterPro" id="IPR016460">
    <property type="entry name" value="COPB1"/>
</dbReference>
<keyword evidence="6 12" id="KW-0931">ER-Golgi transport</keyword>
<dbReference type="Gene3D" id="1.25.10.10">
    <property type="entry name" value="Leucine-rich Repeat Variant"/>
    <property type="match status" value="1"/>
</dbReference>
<evidence type="ECO:0000256" key="6">
    <source>
        <dbReference type="ARBA" id="ARBA00022892"/>
    </source>
</evidence>
<evidence type="ECO:0000256" key="9">
    <source>
        <dbReference type="ARBA" id="ARBA00023136"/>
    </source>
</evidence>
<evidence type="ECO:0000256" key="8">
    <source>
        <dbReference type="ARBA" id="ARBA00023034"/>
    </source>
</evidence>
<keyword evidence="5" id="KW-0677">Repeat</keyword>
<evidence type="ECO:0000256" key="11">
    <source>
        <dbReference type="ARBA" id="ARBA00025536"/>
    </source>
</evidence>
<dbReference type="AlphaFoldDB" id="A0AAW2LIQ9"/>
<dbReference type="GO" id="GO:0006891">
    <property type="term" value="P:intra-Golgi vesicle-mediated transport"/>
    <property type="evidence" value="ECO:0007669"/>
    <property type="project" value="TreeGrafter"/>
</dbReference>
<organism evidence="15">
    <name type="scientific">Sesamum angustifolium</name>
    <dbReference type="NCBI Taxonomy" id="2727405"/>
    <lineage>
        <taxon>Eukaryota</taxon>
        <taxon>Viridiplantae</taxon>
        <taxon>Streptophyta</taxon>
        <taxon>Embryophyta</taxon>
        <taxon>Tracheophyta</taxon>
        <taxon>Spermatophyta</taxon>
        <taxon>Magnoliopsida</taxon>
        <taxon>eudicotyledons</taxon>
        <taxon>Gunneridae</taxon>
        <taxon>Pentapetalae</taxon>
        <taxon>asterids</taxon>
        <taxon>lamiids</taxon>
        <taxon>Lamiales</taxon>
        <taxon>Pedaliaceae</taxon>
        <taxon>Sesamum</taxon>
    </lineage>
</organism>
<comment type="subunit">
    <text evidence="2 12">Oligomeric complex that consists of at least the alpha, beta, beta', gamma, delta, epsilon and zeta subunits.</text>
</comment>
<dbReference type="GO" id="GO:0006886">
    <property type="term" value="P:intracellular protein transport"/>
    <property type="evidence" value="ECO:0007669"/>
    <property type="project" value="InterPro"/>
</dbReference>
<evidence type="ECO:0000259" key="14">
    <source>
        <dbReference type="Pfam" id="PF14806"/>
    </source>
</evidence>
<dbReference type="PANTHER" id="PTHR10635:SF0">
    <property type="entry name" value="COATOMER SUBUNIT BETA"/>
    <property type="match status" value="1"/>
</dbReference>
<evidence type="ECO:0000313" key="15">
    <source>
        <dbReference type="EMBL" id="KAL0317591.1"/>
    </source>
</evidence>
<dbReference type="GO" id="GO:0006888">
    <property type="term" value="P:endoplasmic reticulum to Golgi vesicle-mediated transport"/>
    <property type="evidence" value="ECO:0007669"/>
    <property type="project" value="TreeGrafter"/>
</dbReference>
<evidence type="ECO:0000256" key="12">
    <source>
        <dbReference type="PIRNR" id="PIRNR005727"/>
    </source>
</evidence>
<evidence type="ECO:0000256" key="5">
    <source>
        <dbReference type="ARBA" id="ARBA00022737"/>
    </source>
</evidence>
<accession>A0AAW2LIQ9</accession>
<dbReference type="GO" id="GO:0000139">
    <property type="term" value="C:Golgi membrane"/>
    <property type="evidence" value="ECO:0007669"/>
    <property type="project" value="UniProtKB-SubCell"/>
</dbReference>
<dbReference type="InterPro" id="IPR029446">
    <property type="entry name" value="COPB1_appendage_platform_dom"/>
</dbReference>
<comment type="caution">
    <text evidence="15">The sequence shown here is derived from an EMBL/GenBank/DDBJ whole genome shotgun (WGS) entry which is preliminary data.</text>
</comment>
<keyword evidence="10 12" id="KW-0968">Cytoplasmic vesicle</keyword>
<sequence>MEKSCSLLVHFDKGTPALANEIKEALEGNDVPAKIDAMKNAIMLLLNGETLPQLFITIVRYVLPSEDHTVQKLLLLYLEIIDKTDGKGRVLPEMILICQNLRNNLQHPNEYIRGVTLRFLCRLNEVEIIEPLIPSIISNLEHRHPYVRRNAILAVMTIYKLPQGEQLLVDAPETIERFLSTEQDQSAKRNAFLMLFNCAQDRAVNYLLTNVDRVSDWGELLQMVVLELIRKVCRTNKAEKGKYIKIIISLLNAPSAAVVYECAGTLVSLSSAPTAIRAAANTYCQLLLSQSDNNVKLIVLDRLNELKSSHRDIMVDMIMDVLRALSSPNLDIRRKTLDIVLELITPRSVNEVVQTLKKEVMKTQSGELEKNGEYRQMLIQAIHSCAIKFPEVASTVVHLLMDFLGDNNVASAMDVAVFVREIIETNPKLRVSIITRLLDTFYQIRAARVCSCALWILGEYSLSLSEVEGAIATIKQCLGDLPFFSISEDVDAADSSKKSQQATSITVSSRRPAILADGTYATQSAASETTISPNIMVQGSMATENLRSLLLTGDFFLGAIVACTLAKLILRLEEVQPSKVEVNKALSNALLIMVSMLQLGQSSVLPHPIDNDSYDRIVLCIRLLCNTGDAERKIWLKSCRESFVKMLSDKQLRETEEIKAKAQISHSQPDDLIDFYHLKSRKEMLIFLTRQMDMVQDDKTSYLRNMLSLNVSAYCVVLNDIHIDIMDYISPAVCSDTAFRTMWAEFEWKTRKLLDLLSFSLMQVQVAVNTTITNEKEFLDHIIKSTNMKCLTASSALEGECGFLAANLYAKSVFGEDALVNVSVEKQEMAN</sequence>
<keyword evidence="4 12" id="KW-0963">Cytoplasm</keyword>
<dbReference type="Pfam" id="PF14806">
    <property type="entry name" value="Coatomer_b_Cpla"/>
    <property type="match status" value="1"/>
</dbReference>
<dbReference type="SUPFAM" id="SSF48371">
    <property type="entry name" value="ARM repeat"/>
    <property type="match status" value="1"/>
</dbReference>
<dbReference type="InterPro" id="IPR002553">
    <property type="entry name" value="Clathrin/coatomer_adapt-like_N"/>
</dbReference>
<dbReference type="FunFam" id="1.25.10.10:FF:000166">
    <property type="entry name" value="Coatomer subunit beta"/>
    <property type="match status" value="1"/>
</dbReference>
<gene>
    <name evidence="15" type="ORF">Sangu_2173400</name>
</gene>
<reference evidence="15" key="1">
    <citation type="submission" date="2020-06" db="EMBL/GenBank/DDBJ databases">
        <authorList>
            <person name="Li T."/>
            <person name="Hu X."/>
            <person name="Zhang T."/>
            <person name="Song X."/>
            <person name="Zhang H."/>
            <person name="Dai N."/>
            <person name="Sheng W."/>
            <person name="Hou X."/>
            <person name="Wei L."/>
        </authorList>
    </citation>
    <scope>NUCLEOTIDE SEQUENCE</scope>
    <source>
        <strain evidence="15">G01</strain>
        <tissue evidence="15">Leaf</tissue>
    </source>
</reference>
<dbReference type="PIRSF" id="PIRSF005727">
    <property type="entry name" value="Coatomer_beta_subunit"/>
    <property type="match status" value="1"/>
</dbReference>
<evidence type="ECO:0000259" key="13">
    <source>
        <dbReference type="Pfam" id="PF01602"/>
    </source>
</evidence>
<dbReference type="PANTHER" id="PTHR10635">
    <property type="entry name" value="COATOMER SUBUNIT BETA"/>
    <property type="match status" value="1"/>
</dbReference>
<name>A0AAW2LIQ9_9LAMI</name>
<dbReference type="EMBL" id="JACGWK010000014">
    <property type="protein sequence ID" value="KAL0317591.1"/>
    <property type="molecule type" value="Genomic_DNA"/>
</dbReference>
<evidence type="ECO:0000256" key="1">
    <source>
        <dbReference type="ARBA" id="ARBA00004255"/>
    </source>
</evidence>
<evidence type="ECO:0000256" key="2">
    <source>
        <dbReference type="ARBA" id="ARBA00011775"/>
    </source>
</evidence>
<evidence type="ECO:0000256" key="4">
    <source>
        <dbReference type="ARBA" id="ARBA00022490"/>
    </source>
</evidence>
<dbReference type="InterPro" id="IPR016024">
    <property type="entry name" value="ARM-type_fold"/>
</dbReference>
<keyword evidence="9 12" id="KW-0472">Membrane</keyword>
<keyword evidence="3 12" id="KW-0813">Transport</keyword>
<protein>
    <recommendedName>
        <fullName evidence="12">Coatomer subunit beta</fullName>
    </recommendedName>
    <alternativeName>
        <fullName evidence="12">Beta-coat protein</fullName>
    </alternativeName>
</protein>
<keyword evidence="8 12" id="KW-0333">Golgi apparatus</keyword>
<comment type="subcellular location">
    <subcellularLocation>
        <location evidence="12">Cytoplasm</location>
    </subcellularLocation>
    <subcellularLocation>
        <location evidence="1 12">Golgi apparatus membrane</location>
        <topology evidence="1 12">Peripheral membrane protein</topology>
        <orientation evidence="1 12">Cytoplasmic side</orientation>
    </subcellularLocation>
    <subcellularLocation>
        <location evidence="12">Cytoplasmic vesicle</location>
        <location evidence="12">COPI-coated vesicle membrane</location>
        <topology evidence="12">Peripheral membrane protein</topology>
        <orientation evidence="12">Cytoplasmic side</orientation>
    </subcellularLocation>
</comment>
<reference evidence="15" key="2">
    <citation type="journal article" date="2024" name="Plant">
        <title>Genomic evolution and insights into agronomic trait innovations of Sesamum species.</title>
        <authorList>
            <person name="Miao H."/>
            <person name="Wang L."/>
            <person name="Qu L."/>
            <person name="Liu H."/>
            <person name="Sun Y."/>
            <person name="Le M."/>
            <person name="Wang Q."/>
            <person name="Wei S."/>
            <person name="Zheng Y."/>
            <person name="Lin W."/>
            <person name="Duan Y."/>
            <person name="Cao H."/>
            <person name="Xiong S."/>
            <person name="Wang X."/>
            <person name="Wei L."/>
            <person name="Li C."/>
            <person name="Ma Q."/>
            <person name="Ju M."/>
            <person name="Zhao R."/>
            <person name="Li G."/>
            <person name="Mu C."/>
            <person name="Tian Q."/>
            <person name="Mei H."/>
            <person name="Zhang T."/>
            <person name="Gao T."/>
            <person name="Zhang H."/>
        </authorList>
    </citation>
    <scope>NUCLEOTIDE SEQUENCE</scope>
    <source>
        <strain evidence="15">G01</strain>
    </source>
</reference>
<proteinExistence type="predicted"/>
<feature type="domain" description="Clathrin/coatomer adaptor adaptin-like N-terminal" evidence="13">
    <location>
        <begin position="21"/>
        <end position="468"/>
    </location>
</feature>
<comment type="function">
    <text evidence="11 12">The coatomer is a cytosolic protein complex that binds to dilysine motifs and reversibly associates with Golgi non-clathrin-coated vesicles, which further mediate biosynthetic protein transport from the ER, via the Golgi up to the trans Golgi network. Coatomer complex is required for budding from Golgi membranes, and is essential for the retrograde Golgi-to-ER transport of dilysine-tagged proteins.</text>
</comment>
<dbReference type="Pfam" id="PF01602">
    <property type="entry name" value="Adaptin_N"/>
    <property type="match status" value="1"/>
</dbReference>
<keyword evidence="7 12" id="KW-0653">Protein transport</keyword>
<evidence type="ECO:0000256" key="10">
    <source>
        <dbReference type="ARBA" id="ARBA00023329"/>
    </source>
</evidence>
<feature type="domain" description="Coatomer beta subunit appendage platform" evidence="14">
    <location>
        <begin position="714"/>
        <end position="828"/>
    </location>
</feature>
<dbReference type="InterPro" id="IPR011989">
    <property type="entry name" value="ARM-like"/>
</dbReference>
<dbReference type="GO" id="GO:0030126">
    <property type="term" value="C:COPI vesicle coat"/>
    <property type="evidence" value="ECO:0007669"/>
    <property type="project" value="TreeGrafter"/>
</dbReference>